<evidence type="ECO:0000259" key="9">
    <source>
        <dbReference type="Pfam" id="PF00464"/>
    </source>
</evidence>
<dbReference type="InterPro" id="IPR015421">
    <property type="entry name" value="PyrdxlP-dep_Trfase_major"/>
</dbReference>
<accession>A0A2M7BVA3</accession>
<proteinExistence type="inferred from homology"/>
<dbReference type="GO" id="GO:0004372">
    <property type="term" value="F:glycine hydroxymethyltransferase activity"/>
    <property type="evidence" value="ECO:0007669"/>
    <property type="project" value="UniProtKB-EC"/>
</dbReference>
<dbReference type="GO" id="GO:0035999">
    <property type="term" value="P:tetrahydrofolate interconversion"/>
    <property type="evidence" value="ECO:0007669"/>
    <property type="project" value="InterPro"/>
</dbReference>
<dbReference type="PANTHER" id="PTHR11680:SF35">
    <property type="entry name" value="SERINE HYDROXYMETHYLTRANSFERASE 1"/>
    <property type="match status" value="1"/>
</dbReference>
<evidence type="ECO:0000256" key="4">
    <source>
        <dbReference type="ARBA" id="ARBA00011738"/>
    </source>
</evidence>
<name>A0A2M7BVA3_9BACT</name>
<keyword evidence="6" id="KW-0554">One-carbon metabolism</keyword>
<comment type="subunit">
    <text evidence="4">Homodimer.</text>
</comment>
<comment type="similarity">
    <text evidence="3">Belongs to the SHMT family.</text>
</comment>
<dbReference type="GO" id="GO:0019264">
    <property type="term" value="P:glycine biosynthetic process from serine"/>
    <property type="evidence" value="ECO:0007669"/>
    <property type="project" value="InterPro"/>
</dbReference>
<dbReference type="GO" id="GO:0005829">
    <property type="term" value="C:cytosol"/>
    <property type="evidence" value="ECO:0007669"/>
    <property type="project" value="TreeGrafter"/>
</dbReference>
<evidence type="ECO:0000256" key="2">
    <source>
        <dbReference type="ARBA" id="ARBA00004496"/>
    </source>
</evidence>
<protein>
    <submittedName>
        <fullName evidence="10">Serine hydroxymethyltransferase</fullName>
        <ecNumber evidence="10">2.1.2.1</ecNumber>
    </submittedName>
</protein>
<comment type="subcellular location">
    <subcellularLocation>
        <location evidence="2">Cytoplasm</location>
    </subcellularLocation>
</comment>
<dbReference type="InterPro" id="IPR039429">
    <property type="entry name" value="SHMT-like_dom"/>
</dbReference>
<dbReference type="FunFam" id="3.40.640.10:FF:000001">
    <property type="entry name" value="Serine hydroxymethyltransferase"/>
    <property type="match status" value="1"/>
</dbReference>
<comment type="cofactor">
    <cofactor evidence="1">
        <name>pyridoxal 5'-phosphate</name>
        <dbReference type="ChEBI" id="CHEBI:597326"/>
    </cofactor>
</comment>
<evidence type="ECO:0000256" key="1">
    <source>
        <dbReference type="ARBA" id="ARBA00001933"/>
    </source>
</evidence>
<comment type="caution">
    <text evidence="10">The sequence shown here is derived from an EMBL/GenBank/DDBJ whole genome shotgun (WGS) entry which is preliminary data.</text>
</comment>
<keyword evidence="10" id="KW-0489">Methyltransferase</keyword>
<dbReference type="AlphaFoldDB" id="A0A2M7BVA3"/>
<dbReference type="GO" id="GO:0032259">
    <property type="term" value="P:methylation"/>
    <property type="evidence" value="ECO:0007669"/>
    <property type="project" value="UniProtKB-KW"/>
</dbReference>
<dbReference type="PROSITE" id="PS00096">
    <property type="entry name" value="SHMT"/>
    <property type="match status" value="1"/>
</dbReference>
<dbReference type="SUPFAM" id="SSF53383">
    <property type="entry name" value="PLP-dependent transferases"/>
    <property type="match status" value="1"/>
</dbReference>
<dbReference type="CDD" id="cd00378">
    <property type="entry name" value="SHMT"/>
    <property type="match status" value="1"/>
</dbReference>
<feature type="non-terminal residue" evidence="10">
    <location>
        <position position="290"/>
    </location>
</feature>
<dbReference type="PANTHER" id="PTHR11680">
    <property type="entry name" value="SERINE HYDROXYMETHYLTRANSFERASE"/>
    <property type="match status" value="1"/>
</dbReference>
<dbReference type="Pfam" id="PF00464">
    <property type="entry name" value="SHMT"/>
    <property type="match status" value="1"/>
</dbReference>
<dbReference type="GO" id="GO:0008168">
    <property type="term" value="F:methyltransferase activity"/>
    <property type="evidence" value="ECO:0007669"/>
    <property type="project" value="UniProtKB-KW"/>
</dbReference>
<reference evidence="11" key="1">
    <citation type="submission" date="2017-09" db="EMBL/GenBank/DDBJ databases">
        <title>Depth-based differentiation of microbial function through sediment-hosted aquifers and enrichment of novel symbionts in the deep terrestrial subsurface.</title>
        <authorList>
            <person name="Probst A.J."/>
            <person name="Ladd B."/>
            <person name="Jarett J.K."/>
            <person name="Geller-Mcgrath D.E."/>
            <person name="Sieber C.M.K."/>
            <person name="Emerson J.B."/>
            <person name="Anantharaman K."/>
            <person name="Thomas B.C."/>
            <person name="Malmstrom R."/>
            <person name="Stieglmeier M."/>
            <person name="Klingl A."/>
            <person name="Woyke T."/>
            <person name="Ryan C.M."/>
            <person name="Banfield J.F."/>
        </authorList>
    </citation>
    <scope>NUCLEOTIDE SEQUENCE [LARGE SCALE GENOMIC DNA]</scope>
</reference>
<dbReference type="InterPro" id="IPR019798">
    <property type="entry name" value="Ser_HO-MeTrfase_PLP_BS"/>
</dbReference>
<keyword evidence="8" id="KW-0663">Pyridoxal phosphate</keyword>
<dbReference type="Proteomes" id="UP000229894">
    <property type="component" value="Unassembled WGS sequence"/>
</dbReference>
<dbReference type="InterPro" id="IPR015422">
    <property type="entry name" value="PyrdxlP-dep_Trfase_small"/>
</dbReference>
<dbReference type="Gene3D" id="3.90.1150.10">
    <property type="entry name" value="Aspartate Aminotransferase, domain 1"/>
    <property type="match status" value="1"/>
</dbReference>
<sequence>MNKLPEKSDSRIFNLIEQEHDRHQEGLNLIASDNYASLAVRQAVGSILSARYAEGYPEKRYYSGQRYIDQIEKIAISRAKRLFRANYANVQPHSGSNANLAVYFALLNPGDKVLAMRIDQGGHLSHGAPINFSGRFYNFVFYGLTRKTERIDYEQVNKIAQKEKPKLIIAGASSYPRQINFAEFAPIAQRVGAYLMGDIAHTAGLVVAGLQPYPFPYCDVVTATTHKTLRGARGGLILSKSKEIADKIDQAVFPGLQGGPLQNEIAGKAVALKEASQTSFIKYQKQVLKN</sequence>
<evidence type="ECO:0000256" key="5">
    <source>
        <dbReference type="ARBA" id="ARBA00022490"/>
    </source>
</evidence>
<gene>
    <name evidence="10" type="primary">glyA</name>
    <name evidence="10" type="ORF">COS49_00140</name>
</gene>
<feature type="domain" description="Serine hydroxymethyltransferase-like" evidence="9">
    <location>
        <begin position="7"/>
        <end position="290"/>
    </location>
</feature>
<evidence type="ECO:0000256" key="8">
    <source>
        <dbReference type="ARBA" id="ARBA00022898"/>
    </source>
</evidence>
<evidence type="ECO:0000313" key="10">
    <source>
        <dbReference type="EMBL" id="PIV10481.1"/>
    </source>
</evidence>
<dbReference type="InterPro" id="IPR049943">
    <property type="entry name" value="Ser_HO-MeTrfase-like"/>
</dbReference>
<dbReference type="InterPro" id="IPR001085">
    <property type="entry name" value="Ser_HO-MeTrfase"/>
</dbReference>
<dbReference type="InterPro" id="IPR015424">
    <property type="entry name" value="PyrdxlP-dep_Trfase"/>
</dbReference>
<evidence type="ECO:0000256" key="6">
    <source>
        <dbReference type="ARBA" id="ARBA00022563"/>
    </source>
</evidence>
<evidence type="ECO:0000313" key="11">
    <source>
        <dbReference type="Proteomes" id="UP000229894"/>
    </source>
</evidence>
<dbReference type="EC" id="2.1.2.1" evidence="10"/>
<dbReference type="Gene3D" id="3.40.640.10">
    <property type="entry name" value="Type I PLP-dependent aspartate aminotransferase-like (Major domain)"/>
    <property type="match status" value="1"/>
</dbReference>
<keyword evidence="5" id="KW-0963">Cytoplasm</keyword>
<organism evidence="10 11">
    <name type="scientific">Candidatus Portnoybacteria bacterium CG03_land_8_20_14_0_80_41_10</name>
    <dbReference type="NCBI Taxonomy" id="1974808"/>
    <lineage>
        <taxon>Bacteria</taxon>
        <taxon>Candidatus Portnoyibacteriota</taxon>
    </lineage>
</organism>
<evidence type="ECO:0000256" key="7">
    <source>
        <dbReference type="ARBA" id="ARBA00022679"/>
    </source>
</evidence>
<dbReference type="EMBL" id="PEUX01000003">
    <property type="protein sequence ID" value="PIV10481.1"/>
    <property type="molecule type" value="Genomic_DNA"/>
</dbReference>
<dbReference type="NCBIfam" id="NF000586">
    <property type="entry name" value="PRK00011.1"/>
    <property type="match status" value="1"/>
</dbReference>
<evidence type="ECO:0000256" key="3">
    <source>
        <dbReference type="ARBA" id="ARBA00006376"/>
    </source>
</evidence>
<keyword evidence="7 10" id="KW-0808">Transferase</keyword>
<dbReference type="GO" id="GO:0030170">
    <property type="term" value="F:pyridoxal phosphate binding"/>
    <property type="evidence" value="ECO:0007669"/>
    <property type="project" value="InterPro"/>
</dbReference>